<evidence type="ECO:0000259" key="2">
    <source>
        <dbReference type="Pfam" id="PF00534"/>
    </source>
</evidence>
<accession>A0AAE3VFP9</accession>
<name>A0AAE3VFP9_9BACT</name>
<sequence>MHSDTEQLGGQQPEDVIPVDLLLRRRPGTYSIERVFQIVADALPATIQTRWLQVPAGPWRLPDIVRNLLWCLRHCGRLVHVTGDVHYCVLALPGRRVVLTVHDLLMLTQLHGWRRRVVQKLWFDWPLRRCDIVTCISEQTKRELLALGCVRPDKIVVIPDPLSQDFVFCEKPFCSTRPRILHFNVTANKNLLRSIDALAGLPCQLRIIGQLNDEQRARLAARRIDYSNAWNLSDRDIIAEYQQCDLLLFPSLSEGFGMPIIEAQATGRPVVTSNRQPMPDTAGAAAAALVDPDNPTAIRAAIDRVIGDDDYRRRLVAAGRKNAARFAAAAIARRYSDIYRQLQAP</sequence>
<keyword evidence="5" id="KW-1185">Reference proteome</keyword>
<dbReference type="PANTHER" id="PTHR46401:SF2">
    <property type="entry name" value="GLYCOSYLTRANSFERASE WBBK-RELATED"/>
    <property type="match status" value="1"/>
</dbReference>
<reference evidence="4" key="1">
    <citation type="submission" date="2023-07" db="EMBL/GenBank/DDBJ databases">
        <title>Genomic Encyclopedia of Type Strains, Phase IV (KMG-IV): sequencing the most valuable type-strain genomes for metagenomic binning, comparative biology and taxonomic classification.</title>
        <authorList>
            <person name="Goeker M."/>
        </authorList>
    </citation>
    <scope>NUCLEOTIDE SEQUENCE</scope>
    <source>
        <strain evidence="4">DSM 24202</strain>
    </source>
</reference>
<dbReference type="GO" id="GO:0016757">
    <property type="term" value="F:glycosyltransferase activity"/>
    <property type="evidence" value="ECO:0007669"/>
    <property type="project" value="InterPro"/>
</dbReference>
<dbReference type="PANTHER" id="PTHR46401">
    <property type="entry name" value="GLYCOSYLTRANSFERASE WBBK-RELATED"/>
    <property type="match status" value="1"/>
</dbReference>
<dbReference type="EMBL" id="JAUSVL010000001">
    <property type="protein sequence ID" value="MDQ0289717.1"/>
    <property type="molecule type" value="Genomic_DNA"/>
</dbReference>
<feature type="domain" description="Glycosyl transferase family 1" evidence="2">
    <location>
        <begin position="186"/>
        <end position="321"/>
    </location>
</feature>
<protein>
    <submittedName>
        <fullName evidence="4">Glycosyltransferase involved in cell wall biosynthesis</fullName>
    </submittedName>
</protein>
<dbReference type="CDD" id="cd03809">
    <property type="entry name" value="GT4_MtfB-like"/>
    <property type="match status" value="1"/>
</dbReference>
<dbReference type="Proteomes" id="UP001238163">
    <property type="component" value="Unassembled WGS sequence"/>
</dbReference>
<evidence type="ECO:0000313" key="5">
    <source>
        <dbReference type="Proteomes" id="UP001238163"/>
    </source>
</evidence>
<dbReference type="Gene3D" id="3.40.50.2000">
    <property type="entry name" value="Glycogen Phosphorylase B"/>
    <property type="match status" value="2"/>
</dbReference>
<evidence type="ECO:0000313" key="4">
    <source>
        <dbReference type="EMBL" id="MDQ0289717.1"/>
    </source>
</evidence>
<gene>
    <name evidence="4" type="ORF">J3R75_001824</name>
</gene>
<dbReference type="GO" id="GO:0009103">
    <property type="term" value="P:lipopolysaccharide biosynthetic process"/>
    <property type="evidence" value="ECO:0007669"/>
    <property type="project" value="TreeGrafter"/>
</dbReference>
<dbReference type="Pfam" id="PF00534">
    <property type="entry name" value="Glycos_transf_1"/>
    <property type="match status" value="1"/>
</dbReference>
<dbReference type="Pfam" id="PF13439">
    <property type="entry name" value="Glyco_transf_4"/>
    <property type="match status" value="1"/>
</dbReference>
<keyword evidence="1" id="KW-0808">Transferase</keyword>
<organism evidence="4 5">
    <name type="scientific">Oligosphaera ethanolica</name>
    <dbReference type="NCBI Taxonomy" id="760260"/>
    <lineage>
        <taxon>Bacteria</taxon>
        <taxon>Pseudomonadati</taxon>
        <taxon>Lentisphaerota</taxon>
        <taxon>Oligosphaeria</taxon>
        <taxon>Oligosphaerales</taxon>
        <taxon>Oligosphaeraceae</taxon>
        <taxon>Oligosphaera</taxon>
    </lineage>
</organism>
<evidence type="ECO:0000256" key="1">
    <source>
        <dbReference type="ARBA" id="ARBA00022679"/>
    </source>
</evidence>
<comment type="caution">
    <text evidence="4">The sequence shown here is derived from an EMBL/GenBank/DDBJ whole genome shotgun (WGS) entry which is preliminary data.</text>
</comment>
<proteinExistence type="predicted"/>
<dbReference type="InterPro" id="IPR028098">
    <property type="entry name" value="Glyco_trans_4-like_N"/>
</dbReference>
<dbReference type="RefSeq" id="WP_307261171.1">
    <property type="nucleotide sequence ID" value="NZ_JAUSVL010000001.1"/>
</dbReference>
<dbReference type="SUPFAM" id="SSF53756">
    <property type="entry name" value="UDP-Glycosyltransferase/glycogen phosphorylase"/>
    <property type="match status" value="1"/>
</dbReference>
<dbReference type="AlphaFoldDB" id="A0AAE3VFP9"/>
<dbReference type="InterPro" id="IPR001296">
    <property type="entry name" value="Glyco_trans_1"/>
</dbReference>
<feature type="domain" description="Glycosyltransferase subfamily 4-like N-terminal" evidence="3">
    <location>
        <begin position="17"/>
        <end position="159"/>
    </location>
</feature>
<evidence type="ECO:0000259" key="3">
    <source>
        <dbReference type="Pfam" id="PF13439"/>
    </source>
</evidence>